<feature type="compositionally biased region" description="Polar residues" evidence="1">
    <location>
        <begin position="23"/>
        <end position="40"/>
    </location>
</feature>
<reference evidence="2" key="1">
    <citation type="journal article" date="2020" name="Stud. Mycol.">
        <title>101 Dothideomycetes genomes: a test case for predicting lifestyles and emergence of pathogens.</title>
        <authorList>
            <person name="Haridas S."/>
            <person name="Albert R."/>
            <person name="Binder M."/>
            <person name="Bloem J."/>
            <person name="Labutti K."/>
            <person name="Salamov A."/>
            <person name="Andreopoulos B."/>
            <person name="Baker S."/>
            <person name="Barry K."/>
            <person name="Bills G."/>
            <person name="Bluhm B."/>
            <person name="Cannon C."/>
            <person name="Castanera R."/>
            <person name="Culley D."/>
            <person name="Daum C."/>
            <person name="Ezra D."/>
            <person name="Gonzalez J."/>
            <person name="Henrissat B."/>
            <person name="Kuo A."/>
            <person name="Liang C."/>
            <person name="Lipzen A."/>
            <person name="Lutzoni F."/>
            <person name="Magnuson J."/>
            <person name="Mondo S."/>
            <person name="Nolan M."/>
            <person name="Ohm R."/>
            <person name="Pangilinan J."/>
            <person name="Park H.-J."/>
            <person name="Ramirez L."/>
            <person name="Alfaro M."/>
            <person name="Sun H."/>
            <person name="Tritt A."/>
            <person name="Yoshinaga Y."/>
            <person name="Zwiers L.-H."/>
            <person name="Turgeon B."/>
            <person name="Goodwin S."/>
            <person name="Spatafora J."/>
            <person name="Crous P."/>
            <person name="Grigoriev I."/>
        </authorList>
    </citation>
    <scope>NUCLEOTIDE SEQUENCE</scope>
    <source>
        <strain evidence="2">CBS 122368</strain>
    </source>
</reference>
<feature type="region of interest" description="Disordered" evidence="1">
    <location>
        <begin position="1"/>
        <end position="40"/>
    </location>
</feature>
<sequence>MEALAKKREEGMHRSQKKATPPDVSTTSAAYSTRWTDSQGEQANTWGREFCTPGRVVCLRQPIRRQLAATTSEVRKTLQYFSCRSLDCDVGILIAPDYSARVMPRNFWLSTPRNYWDRAPGTFTPFALC</sequence>
<keyword evidence="3" id="KW-1185">Reference proteome</keyword>
<evidence type="ECO:0000256" key="1">
    <source>
        <dbReference type="SAM" id="MobiDB-lite"/>
    </source>
</evidence>
<name>A0A6A6IJB0_9PLEO</name>
<accession>A0A6A6IJB0</accession>
<protein>
    <submittedName>
        <fullName evidence="2">Uncharacterized protein</fullName>
    </submittedName>
</protein>
<gene>
    <name evidence="2" type="ORF">BU26DRAFT_293087</name>
</gene>
<organism evidence="2 3">
    <name type="scientific">Trematosphaeria pertusa</name>
    <dbReference type="NCBI Taxonomy" id="390896"/>
    <lineage>
        <taxon>Eukaryota</taxon>
        <taxon>Fungi</taxon>
        <taxon>Dikarya</taxon>
        <taxon>Ascomycota</taxon>
        <taxon>Pezizomycotina</taxon>
        <taxon>Dothideomycetes</taxon>
        <taxon>Pleosporomycetidae</taxon>
        <taxon>Pleosporales</taxon>
        <taxon>Massarineae</taxon>
        <taxon>Trematosphaeriaceae</taxon>
        <taxon>Trematosphaeria</taxon>
    </lineage>
</organism>
<dbReference type="EMBL" id="ML987194">
    <property type="protein sequence ID" value="KAF2249962.1"/>
    <property type="molecule type" value="Genomic_DNA"/>
</dbReference>
<dbReference type="GeneID" id="54575004"/>
<proteinExistence type="predicted"/>
<feature type="compositionally biased region" description="Basic and acidic residues" evidence="1">
    <location>
        <begin position="1"/>
        <end position="13"/>
    </location>
</feature>
<evidence type="ECO:0000313" key="3">
    <source>
        <dbReference type="Proteomes" id="UP000800094"/>
    </source>
</evidence>
<dbReference type="AlphaFoldDB" id="A0A6A6IJB0"/>
<dbReference type="Proteomes" id="UP000800094">
    <property type="component" value="Unassembled WGS sequence"/>
</dbReference>
<dbReference type="RefSeq" id="XP_033684966.1">
    <property type="nucleotide sequence ID" value="XM_033821674.1"/>
</dbReference>
<evidence type="ECO:0000313" key="2">
    <source>
        <dbReference type="EMBL" id="KAF2249962.1"/>
    </source>
</evidence>